<evidence type="ECO:0000313" key="2">
    <source>
        <dbReference type="EMBL" id="KAK2114251.1"/>
    </source>
</evidence>
<reference evidence="2 3" key="1">
    <citation type="submission" date="2023-05" db="EMBL/GenBank/DDBJ databases">
        <title>B98-5 Cell Line De Novo Hybrid Assembly: An Optical Mapping Approach.</title>
        <authorList>
            <person name="Kananen K."/>
            <person name="Auerbach J.A."/>
            <person name="Kautto E."/>
            <person name="Blachly J.S."/>
        </authorList>
    </citation>
    <scope>NUCLEOTIDE SEQUENCE [LARGE SCALE GENOMIC DNA]</scope>
    <source>
        <strain evidence="2">B95-8</strain>
        <tissue evidence="2">Cell line</tissue>
    </source>
</reference>
<accession>A0ABQ9VXZ4</accession>
<proteinExistence type="predicted"/>
<evidence type="ECO:0000313" key="3">
    <source>
        <dbReference type="Proteomes" id="UP001266305"/>
    </source>
</evidence>
<dbReference type="Proteomes" id="UP001266305">
    <property type="component" value="Unassembled WGS sequence"/>
</dbReference>
<comment type="caution">
    <text evidence="2">The sequence shown here is derived from an EMBL/GenBank/DDBJ whole genome shotgun (WGS) entry which is preliminary data.</text>
</comment>
<name>A0ABQ9VXZ4_SAGOE</name>
<keyword evidence="3" id="KW-1185">Reference proteome</keyword>
<protein>
    <submittedName>
        <fullName evidence="2">Uncharacterized protein</fullName>
    </submittedName>
</protein>
<feature type="compositionally biased region" description="Low complexity" evidence="1">
    <location>
        <begin position="27"/>
        <end position="37"/>
    </location>
</feature>
<evidence type="ECO:0000256" key="1">
    <source>
        <dbReference type="SAM" id="MobiDB-lite"/>
    </source>
</evidence>
<organism evidence="2 3">
    <name type="scientific">Saguinus oedipus</name>
    <name type="common">Cotton-top tamarin</name>
    <name type="synonym">Oedipomidas oedipus</name>
    <dbReference type="NCBI Taxonomy" id="9490"/>
    <lineage>
        <taxon>Eukaryota</taxon>
        <taxon>Metazoa</taxon>
        <taxon>Chordata</taxon>
        <taxon>Craniata</taxon>
        <taxon>Vertebrata</taxon>
        <taxon>Euteleostomi</taxon>
        <taxon>Mammalia</taxon>
        <taxon>Eutheria</taxon>
        <taxon>Euarchontoglires</taxon>
        <taxon>Primates</taxon>
        <taxon>Haplorrhini</taxon>
        <taxon>Platyrrhini</taxon>
        <taxon>Cebidae</taxon>
        <taxon>Callitrichinae</taxon>
        <taxon>Saguinus</taxon>
    </lineage>
</organism>
<gene>
    <name evidence="2" type="ORF">P7K49_008517</name>
</gene>
<sequence>MSYHVPSALPSLVLPNNGDCGEKEKSPLNPTSTSSVSSQLSIEGELSKLHLTAAKTVASRAITNSKPGSYVLKTAEALINLTTHKEKPPYCHPIDLEHLLCGKDTSIVQIAVQVLGMGPHCQPPLPPLKAVACPPHSDPSMGSKTTPQLLSEEACMGGLIGKGQITCHYPSSKKAGKLNSNFYIGEVGLKWECP</sequence>
<dbReference type="EMBL" id="JASSZA010000004">
    <property type="protein sequence ID" value="KAK2114251.1"/>
    <property type="molecule type" value="Genomic_DNA"/>
</dbReference>
<feature type="region of interest" description="Disordered" evidence="1">
    <location>
        <begin position="1"/>
        <end position="37"/>
    </location>
</feature>